<keyword evidence="2" id="KW-1185">Reference proteome</keyword>
<organism evidence="1 2">
    <name type="scientific">Ascidiaceihabitans donghaensis</name>
    <dbReference type="NCBI Taxonomy" id="1510460"/>
    <lineage>
        <taxon>Bacteria</taxon>
        <taxon>Pseudomonadati</taxon>
        <taxon>Pseudomonadota</taxon>
        <taxon>Alphaproteobacteria</taxon>
        <taxon>Rhodobacterales</taxon>
        <taxon>Paracoccaceae</taxon>
        <taxon>Ascidiaceihabitans</taxon>
    </lineage>
</organism>
<dbReference type="AlphaFoldDB" id="A0A2R8BC57"/>
<protein>
    <recommendedName>
        <fullName evidence="3">DUF2092 domain-containing protein</fullName>
    </recommendedName>
</protein>
<dbReference type="Proteomes" id="UP000244880">
    <property type="component" value="Unassembled WGS sequence"/>
</dbReference>
<sequence>MRLTFFLAAGLIACGTTGVAQDGPGIDPKAIEIAKASSDYLAGQPQISFGWFVTYDTIEDGREKLTSVWTGESAIVRGAGYRSSSIQGRDARDYVFDGTTFTAVFAGEGQFAQIEAPGSFEQLNATLLQDYALELPMGDIIDQSGSAAGFVDLTDAVYVGEVFFGDQTAHHLAFRRYEGDWEMWISTDPANPVPLMISGADPYAHGWPKFNAVLFDWDFAAELGDAPFQFAAPESFEQITLTPVAELAQ</sequence>
<proteinExistence type="predicted"/>
<reference evidence="1 2" key="1">
    <citation type="submission" date="2018-03" db="EMBL/GenBank/DDBJ databases">
        <authorList>
            <person name="Keele B.F."/>
        </authorList>
    </citation>
    <scope>NUCLEOTIDE SEQUENCE [LARGE SCALE GENOMIC DNA]</scope>
    <source>
        <strain evidence="1 2">CECT 8599</strain>
    </source>
</reference>
<dbReference type="EMBL" id="OMOR01000001">
    <property type="protein sequence ID" value="SPH20622.1"/>
    <property type="molecule type" value="Genomic_DNA"/>
</dbReference>
<gene>
    <name evidence="1" type="ORF">ASD8599_01361</name>
</gene>
<dbReference type="InterPro" id="IPR019207">
    <property type="entry name" value="DUF2092"/>
</dbReference>
<dbReference type="Pfam" id="PF09865">
    <property type="entry name" value="DUF2092"/>
    <property type="match status" value="1"/>
</dbReference>
<evidence type="ECO:0000313" key="1">
    <source>
        <dbReference type="EMBL" id="SPH20622.1"/>
    </source>
</evidence>
<accession>A0A2R8BC57</accession>
<evidence type="ECO:0008006" key="3">
    <source>
        <dbReference type="Google" id="ProtNLM"/>
    </source>
</evidence>
<name>A0A2R8BC57_9RHOB</name>
<evidence type="ECO:0000313" key="2">
    <source>
        <dbReference type="Proteomes" id="UP000244880"/>
    </source>
</evidence>
<dbReference type="RefSeq" id="WP_181364425.1">
    <property type="nucleotide sequence ID" value="NZ_OMOR01000001.1"/>
</dbReference>